<keyword evidence="3" id="KW-1185">Reference proteome</keyword>
<evidence type="ECO:0000313" key="2">
    <source>
        <dbReference type="EMBL" id="CAB1434512.1"/>
    </source>
</evidence>
<proteinExistence type="predicted"/>
<dbReference type="AlphaFoldDB" id="A0A9N7YRV3"/>
<reference evidence="2" key="1">
    <citation type="submission" date="2020-03" db="EMBL/GenBank/DDBJ databases">
        <authorList>
            <person name="Weist P."/>
        </authorList>
    </citation>
    <scope>NUCLEOTIDE SEQUENCE</scope>
</reference>
<name>A0A9N7YRV3_PLEPL</name>
<feature type="region of interest" description="Disordered" evidence="1">
    <location>
        <begin position="1"/>
        <end position="35"/>
    </location>
</feature>
<comment type="caution">
    <text evidence="2">The sequence shown here is derived from an EMBL/GenBank/DDBJ whole genome shotgun (WGS) entry which is preliminary data.</text>
</comment>
<organism evidence="2 3">
    <name type="scientific">Pleuronectes platessa</name>
    <name type="common">European plaice</name>
    <dbReference type="NCBI Taxonomy" id="8262"/>
    <lineage>
        <taxon>Eukaryota</taxon>
        <taxon>Metazoa</taxon>
        <taxon>Chordata</taxon>
        <taxon>Craniata</taxon>
        <taxon>Vertebrata</taxon>
        <taxon>Euteleostomi</taxon>
        <taxon>Actinopterygii</taxon>
        <taxon>Neopterygii</taxon>
        <taxon>Teleostei</taxon>
        <taxon>Neoteleostei</taxon>
        <taxon>Acanthomorphata</taxon>
        <taxon>Carangaria</taxon>
        <taxon>Pleuronectiformes</taxon>
        <taxon>Pleuronectoidei</taxon>
        <taxon>Pleuronectidae</taxon>
        <taxon>Pleuronectes</taxon>
    </lineage>
</organism>
<dbReference type="Proteomes" id="UP001153269">
    <property type="component" value="Unassembled WGS sequence"/>
</dbReference>
<gene>
    <name evidence="2" type="ORF">PLEPLA_LOCUS22556</name>
</gene>
<evidence type="ECO:0000256" key="1">
    <source>
        <dbReference type="SAM" id="MobiDB-lite"/>
    </source>
</evidence>
<evidence type="ECO:0000313" key="3">
    <source>
        <dbReference type="Proteomes" id="UP001153269"/>
    </source>
</evidence>
<dbReference type="EMBL" id="CADEAL010001668">
    <property type="protein sequence ID" value="CAB1434512.1"/>
    <property type="molecule type" value="Genomic_DNA"/>
</dbReference>
<sequence>MRGARGRTTRPGRNQGRPRVRGERTSEQLEQQQSGVRTVHDNYSQVVCWDEMEQTIVLSTFSSHSAGGPYIEWDVVMVKLLLLLLLLPCSLRNNDGGKFVGVKSGDQHVHQTKCISTYRGESFGGSRGLFVQGNQTEGAAENTVKILLEAPGLQRVRAAGVIVDK</sequence>
<accession>A0A9N7YRV3</accession>
<protein>
    <submittedName>
        <fullName evidence="2">Uncharacterized protein</fullName>
    </submittedName>
</protein>
<feature type="compositionally biased region" description="Basic residues" evidence="1">
    <location>
        <begin position="1"/>
        <end position="10"/>
    </location>
</feature>